<dbReference type="EMBL" id="FOTI01000023">
    <property type="protein sequence ID" value="SFL66799.1"/>
    <property type="molecule type" value="Genomic_DNA"/>
</dbReference>
<gene>
    <name evidence="9" type="ORF">SAMN02983006_01730</name>
</gene>
<dbReference type="Pfam" id="PF00359">
    <property type="entry name" value="PTS_EIIA_2"/>
    <property type="match status" value="1"/>
</dbReference>
<dbReference type="InterPro" id="IPR002178">
    <property type="entry name" value="PTS_EIIA_type-2_dom"/>
</dbReference>
<evidence type="ECO:0000256" key="5">
    <source>
        <dbReference type="ARBA" id="ARBA00023163"/>
    </source>
</evidence>
<accession>A0A1I4JJR0</accession>
<dbReference type="InterPro" id="IPR001034">
    <property type="entry name" value="DeoR_HTH"/>
</dbReference>
<organism evidence="9 10">
    <name type="scientific">Halanaerobium salsuginis</name>
    <dbReference type="NCBI Taxonomy" id="29563"/>
    <lineage>
        <taxon>Bacteria</taxon>
        <taxon>Bacillati</taxon>
        <taxon>Bacillota</taxon>
        <taxon>Clostridia</taxon>
        <taxon>Halanaerobiales</taxon>
        <taxon>Halanaerobiaceae</taxon>
        <taxon>Halanaerobium</taxon>
    </lineage>
</organism>
<dbReference type="Pfam" id="PF08279">
    <property type="entry name" value="HTH_11"/>
    <property type="match status" value="1"/>
</dbReference>
<dbReference type="PROSITE" id="PS51099">
    <property type="entry name" value="PTS_EIIB_TYPE_2"/>
    <property type="match status" value="1"/>
</dbReference>
<protein>
    <submittedName>
        <fullName evidence="9">Transcriptional antiterminator</fullName>
    </submittedName>
</protein>
<dbReference type="PANTHER" id="PTHR30185">
    <property type="entry name" value="CRYPTIC BETA-GLUCOSIDE BGL OPERON ANTITERMINATOR"/>
    <property type="match status" value="1"/>
</dbReference>
<dbReference type="PROSITE" id="PS51094">
    <property type="entry name" value="PTS_EIIA_TYPE_2"/>
    <property type="match status" value="1"/>
</dbReference>
<evidence type="ECO:0000259" key="6">
    <source>
        <dbReference type="PROSITE" id="PS51094"/>
    </source>
</evidence>
<dbReference type="InterPro" id="IPR013011">
    <property type="entry name" value="PTS_EIIB_2"/>
</dbReference>
<keyword evidence="5" id="KW-0804">Transcription</keyword>
<dbReference type="PROSITE" id="PS00372">
    <property type="entry name" value="PTS_EIIA_TYPE_2_HIS"/>
    <property type="match status" value="1"/>
</dbReference>
<evidence type="ECO:0000313" key="9">
    <source>
        <dbReference type="EMBL" id="SFL66799.1"/>
    </source>
</evidence>
<dbReference type="SMART" id="SM00420">
    <property type="entry name" value="HTH_DEOR"/>
    <property type="match status" value="1"/>
</dbReference>
<keyword evidence="1" id="KW-0808">Transferase</keyword>
<dbReference type="CDD" id="cd00211">
    <property type="entry name" value="PTS_IIA_fru"/>
    <property type="match status" value="1"/>
</dbReference>
<dbReference type="InterPro" id="IPR016152">
    <property type="entry name" value="PTrfase/Anion_transptr"/>
</dbReference>
<evidence type="ECO:0000256" key="4">
    <source>
        <dbReference type="ARBA" id="ARBA00023159"/>
    </source>
</evidence>
<dbReference type="InterPro" id="IPR036388">
    <property type="entry name" value="WH-like_DNA-bd_sf"/>
</dbReference>
<dbReference type="RefSeq" id="WP_089861821.1">
    <property type="nucleotide sequence ID" value="NZ_FOTI01000023.1"/>
</dbReference>
<dbReference type="GO" id="GO:0003700">
    <property type="term" value="F:DNA-binding transcription factor activity"/>
    <property type="evidence" value="ECO:0007669"/>
    <property type="project" value="InterPro"/>
</dbReference>
<keyword evidence="2" id="KW-0677">Repeat</keyword>
<dbReference type="PROSITE" id="PS51372">
    <property type="entry name" value="PRD_2"/>
    <property type="match status" value="2"/>
</dbReference>
<dbReference type="InterPro" id="IPR007737">
    <property type="entry name" value="Mga_HTH"/>
</dbReference>
<evidence type="ECO:0000256" key="3">
    <source>
        <dbReference type="ARBA" id="ARBA00023015"/>
    </source>
</evidence>
<dbReference type="SUPFAM" id="SSF63520">
    <property type="entry name" value="PTS-regulatory domain, PRD"/>
    <property type="match status" value="2"/>
</dbReference>
<evidence type="ECO:0000256" key="2">
    <source>
        <dbReference type="ARBA" id="ARBA00022737"/>
    </source>
</evidence>
<keyword evidence="10" id="KW-1185">Reference proteome</keyword>
<dbReference type="Pfam" id="PF05043">
    <property type="entry name" value="Mga"/>
    <property type="match status" value="1"/>
</dbReference>
<dbReference type="Gene3D" id="1.10.1790.10">
    <property type="entry name" value="PRD domain"/>
    <property type="match status" value="2"/>
</dbReference>
<dbReference type="Gene3D" id="3.40.50.2300">
    <property type="match status" value="1"/>
</dbReference>
<dbReference type="AlphaFoldDB" id="A0A1I4JJR0"/>
<dbReference type="Pfam" id="PF00874">
    <property type="entry name" value="PRD"/>
    <property type="match status" value="2"/>
</dbReference>
<dbReference type="InterPro" id="IPR050661">
    <property type="entry name" value="BglG_antiterminators"/>
</dbReference>
<evidence type="ECO:0000259" key="8">
    <source>
        <dbReference type="PROSITE" id="PS51372"/>
    </source>
</evidence>
<dbReference type="PANTHER" id="PTHR30185:SF13">
    <property type="entry name" value="LICABCH OPERON REGULATOR-RELATED"/>
    <property type="match status" value="1"/>
</dbReference>
<dbReference type="InterPro" id="IPR013196">
    <property type="entry name" value="HTH_11"/>
</dbReference>
<keyword evidence="3" id="KW-0805">Transcription regulation</keyword>
<dbReference type="GO" id="GO:0009401">
    <property type="term" value="P:phosphoenolpyruvate-dependent sugar phosphotransferase system"/>
    <property type="evidence" value="ECO:0007669"/>
    <property type="project" value="InterPro"/>
</dbReference>
<dbReference type="CDD" id="cd05568">
    <property type="entry name" value="PTS_IIB_bgl_like"/>
    <property type="match status" value="1"/>
</dbReference>
<feature type="domain" description="PTS EIIB type-2" evidence="7">
    <location>
        <begin position="429"/>
        <end position="518"/>
    </location>
</feature>
<proteinExistence type="predicted"/>
<dbReference type="Proteomes" id="UP000199006">
    <property type="component" value="Unassembled WGS sequence"/>
</dbReference>
<evidence type="ECO:0000259" key="7">
    <source>
        <dbReference type="PROSITE" id="PS51099"/>
    </source>
</evidence>
<sequence>MVNLPTKRLKDILFSLLKSLKPITISDLANKLNVSNRTIRSDLNKLAEWGLNRNLNLIKKTGVGVWLEIDDLRRRQFLQSLGRVNNYTEQLSPYQREQYILRLLLQFESKYTAQSLAEELYVSRATVYKDLKEVEKWLVKYNLTLERERNYILNIKGQESDWRKAVADLLARLKNNQKLNDILAESDDFSPDSRFDNQTYHQINSLLGDIRLEKIESILSELEKSLDFVFTDEAFIGLVIHIAISFERLKKGKDIKMNQEQLESLKNKTEFKVAELIAQKLQTELGIIIPTAEIGYISLHILGSKLKQDINSVRVDDVLKNSDDQVIMIARDIIITAEEVLSIDLSKDKQLLLGLVLHLRSTINRLKYGMSLRNPLLSQIKSNYPAIYGAAWATSVIFEEHLGVKIEEEEIGYLAIHLGAALERINNKIKAIVVCGSGIGTSQLAATKLASRLLNLEIVDLLAVHELKQENLQGIDIIITTVPLQEFNDNIVQVSPLITDNDINLIKTKVNNLLTVKKQNILNVKYDKIDELFDNDLIFINLNINSKVEIIKFLSNKLLIKDRVDEFFVESVLEREEFTSTRMAMGVAIPHGTEERHILKSAIAVATLARPVEWGDGFVKIIFLLALKKEEGRKFFKHFHPILENEIILNKLKNTSEKRLIIESILKFNQR</sequence>
<name>A0A1I4JJR0_9FIRM</name>
<feature type="domain" description="PRD" evidence="8">
    <location>
        <begin position="206"/>
        <end position="311"/>
    </location>
</feature>
<keyword evidence="4" id="KW-0010">Activator</keyword>
<dbReference type="SUPFAM" id="SSF55804">
    <property type="entry name" value="Phoshotransferase/anion transport protein"/>
    <property type="match status" value="1"/>
</dbReference>
<dbReference type="STRING" id="29563.SAMN02983006_01730"/>
<dbReference type="Gene3D" id="3.40.930.10">
    <property type="entry name" value="Mannitol-specific EII, Chain A"/>
    <property type="match status" value="1"/>
</dbReference>
<dbReference type="SUPFAM" id="SSF52794">
    <property type="entry name" value="PTS system IIB component-like"/>
    <property type="match status" value="1"/>
</dbReference>
<dbReference type="InterPro" id="IPR003501">
    <property type="entry name" value="PTS_EIIB_2/3"/>
</dbReference>
<reference evidence="9 10" key="1">
    <citation type="submission" date="2016-10" db="EMBL/GenBank/DDBJ databases">
        <authorList>
            <person name="de Groot N.N."/>
        </authorList>
    </citation>
    <scope>NUCLEOTIDE SEQUENCE [LARGE SCALE GENOMIC DNA]</scope>
    <source>
        <strain evidence="9 10">ATCC 51327</strain>
    </source>
</reference>
<dbReference type="InterPro" id="IPR011608">
    <property type="entry name" value="PRD"/>
</dbReference>
<feature type="domain" description="PTS EIIA type-2" evidence="6">
    <location>
        <begin position="531"/>
        <end position="668"/>
    </location>
</feature>
<dbReference type="OrthoDB" id="3175596at2"/>
<dbReference type="InterPro" id="IPR036634">
    <property type="entry name" value="PRD_sf"/>
</dbReference>
<feature type="domain" description="PRD" evidence="8">
    <location>
        <begin position="321"/>
        <end position="428"/>
    </location>
</feature>
<dbReference type="InterPro" id="IPR036390">
    <property type="entry name" value="WH_DNA-bd_sf"/>
</dbReference>
<dbReference type="SUPFAM" id="SSF46785">
    <property type="entry name" value="Winged helix' DNA-binding domain"/>
    <property type="match status" value="2"/>
</dbReference>
<dbReference type="Gene3D" id="1.10.10.10">
    <property type="entry name" value="Winged helix-like DNA-binding domain superfamily/Winged helix DNA-binding domain"/>
    <property type="match status" value="2"/>
</dbReference>
<dbReference type="InterPro" id="IPR036095">
    <property type="entry name" value="PTS_EIIB-like_sf"/>
</dbReference>
<dbReference type="Pfam" id="PF02302">
    <property type="entry name" value="PTS_IIB"/>
    <property type="match status" value="1"/>
</dbReference>
<dbReference type="GO" id="GO:0008982">
    <property type="term" value="F:protein-N(PI)-phosphohistidine-sugar phosphotransferase activity"/>
    <property type="evidence" value="ECO:0007669"/>
    <property type="project" value="InterPro"/>
</dbReference>
<evidence type="ECO:0000256" key="1">
    <source>
        <dbReference type="ARBA" id="ARBA00022679"/>
    </source>
</evidence>
<evidence type="ECO:0000313" key="10">
    <source>
        <dbReference type="Proteomes" id="UP000199006"/>
    </source>
</evidence>